<evidence type="ECO:0000313" key="1">
    <source>
        <dbReference type="EMBL" id="BDU78816.1"/>
    </source>
</evidence>
<name>A0AA48KE24_9BACT</name>
<protein>
    <submittedName>
        <fullName evidence="1">Uncharacterized protein</fullName>
    </submittedName>
</protein>
<dbReference type="Proteomes" id="UP001228113">
    <property type="component" value="Chromosome"/>
</dbReference>
<proteinExistence type="predicted"/>
<dbReference type="RefSeq" id="WP_243333597.1">
    <property type="nucleotide sequence ID" value="NZ_AP027081.1"/>
</dbReference>
<evidence type="ECO:0000313" key="2">
    <source>
        <dbReference type="Proteomes" id="UP001228113"/>
    </source>
</evidence>
<sequence length="609" mass="68180">MSEPGVPILLSLPEPDRPHFRNLALIRPQLPTERQLELVENLARTLASPHLLALIARTPHWLVHPPVLHGLAANEATPEGLRRDLEMAVSLFDLMREMDRAPEGEKAERAEAVKALYQELPGELRPVVKQMAKHMARSVHATGTTLELPPLPSGDPDWEALLRLPPAPGPVRPAYRMSSADRTAQAESTLVQEDLGRFLADEESRVRIAALRNPALSEDTLHGALEAAQAPGLFEEIYQEARWYFKESIREALWTSPFCPGELARRMGATRDLILALERGAAAPGGLDRRRLRRVVSLFTQAEESEYQYLTWWAKRKAPTMLRVIKVFFDRLQRRRATQASGLSPSQAEGRWVSLEERVFLANQATQPEQIQAALRDPDPQVFQVALENPGLAPRDLLPAIPALDGHRAERLAANRTWSAHPAVKEALLHNPHLSEPTALTLLAGLDGPPRLLLDLLRDQRLPHLAVKRLAQERLRAAYEGMDVPQRILALRHSGGELIRHLPAEVFRDEEVLRLLVSDRQVDPAILLRLARNKQTPREVLERIAGHPALMAHPAVMSELLLNPKTPREAARRIWTFLSPSEQQQLLRSPHLPMALRALGQLSPGPAQP</sequence>
<keyword evidence="2" id="KW-1185">Reference proteome</keyword>
<dbReference type="AlphaFoldDB" id="A0AA48KE24"/>
<dbReference type="KEGG" id="msea:METESE_37740"/>
<gene>
    <name evidence="1" type="ORF">METESE_37740</name>
</gene>
<reference evidence="1" key="1">
    <citation type="journal article" date="2023" name="Int. J. Syst. Evol. Microbiol.">
        <title>Mesoterricola silvestris gen. nov., sp. nov., Mesoterricola sediminis sp. nov., Geothrix oryzae sp. nov., Geothrix edaphica sp. nov., Geothrix rubra sp. nov., and Geothrix limicola sp. nov., six novel members of Acidobacteriota isolated from soils.</title>
        <authorList>
            <person name="Itoh H."/>
            <person name="Sugisawa Y."/>
            <person name="Mise K."/>
            <person name="Xu Z."/>
            <person name="Kuniyasu M."/>
            <person name="Ushijima N."/>
            <person name="Kawano K."/>
            <person name="Kobayashi E."/>
            <person name="Shiratori Y."/>
            <person name="Masuda Y."/>
            <person name="Senoo K."/>
        </authorList>
    </citation>
    <scope>NUCLEOTIDE SEQUENCE</scope>
    <source>
        <strain evidence="1">W786</strain>
    </source>
</reference>
<accession>A0AA48KE24</accession>
<dbReference type="EMBL" id="AP027081">
    <property type="protein sequence ID" value="BDU78816.1"/>
    <property type="molecule type" value="Genomic_DNA"/>
</dbReference>
<organism evidence="1 2">
    <name type="scientific">Mesoterricola sediminis</name>
    <dbReference type="NCBI Taxonomy" id="2927980"/>
    <lineage>
        <taxon>Bacteria</taxon>
        <taxon>Pseudomonadati</taxon>
        <taxon>Acidobacteriota</taxon>
        <taxon>Holophagae</taxon>
        <taxon>Holophagales</taxon>
        <taxon>Holophagaceae</taxon>
        <taxon>Mesoterricola</taxon>
    </lineage>
</organism>